<sequence length="104" mass="11532">MAVRTWPSLDSTVTPALTAQPKLQDYLDDIVASDLTVSWEPAGTWHRVHGDGKSSTGGRFFTQTILGSDGKYQARVRQGKNVVKLVDFDKSEPTNQELVDKLQK</sequence>
<dbReference type="OrthoDB" id="3939681at2759"/>
<protein>
    <submittedName>
        <fullName evidence="1">Uncharacterized protein</fullName>
    </submittedName>
</protein>
<dbReference type="AlphaFoldDB" id="A0A6A6TGK6"/>
<reference evidence="1" key="1">
    <citation type="journal article" date="2020" name="Stud. Mycol.">
        <title>101 Dothideomycetes genomes: a test case for predicting lifestyles and emergence of pathogens.</title>
        <authorList>
            <person name="Haridas S."/>
            <person name="Albert R."/>
            <person name="Binder M."/>
            <person name="Bloem J."/>
            <person name="Labutti K."/>
            <person name="Salamov A."/>
            <person name="Andreopoulos B."/>
            <person name="Baker S."/>
            <person name="Barry K."/>
            <person name="Bills G."/>
            <person name="Bluhm B."/>
            <person name="Cannon C."/>
            <person name="Castanera R."/>
            <person name="Culley D."/>
            <person name="Daum C."/>
            <person name="Ezra D."/>
            <person name="Gonzalez J."/>
            <person name="Henrissat B."/>
            <person name="Kuo A."/>
            <person name="Liang C."/>
            <person name="Lipzen A."/>
            <person name="Lutzoni F."/>
            <person name="Magnuson J."/>
            <person name="Mondo S."/>
            <person name="Nolan M."/>
            <person name="Ohm R."/>
            <person name="Pangilinan J."/>
            <person name="Park H.-J."/>
            <person name="Ramirez L."/>
            <person name="Alfaro M."/>
            <person name="Sun H."/>
            <person name="Tritt A."/>
            <person name="Yoshinaga Y."/>
            <person name="Zwiers L.-H."/>
            <person name="Turgeon B."/>
            <person name="Goodwin S."/>
            <person name="Spatafora J."/>
            <person name="Crous P."/>
            <person name="Grigoriev I."/>
        </authorList>
    </citation>
    <scope>NUCLEOTIDE SEQUENCE</scope>
    <source>
        <strain evidence="1">CBS 122681</strain>
    </source>
</reference>
<proteinExistence type="predicted"/>
<dbReference type="Proteomes" id="UP000799324">
    <property type="component" value="Unassembled WGS sequence"/>
</dbReference>
<dbReference type="EMBL" id="MU004309">
    <property type="protein sequence ID" value="KAF2659115.1"/>
    <property type="molecule type" value="Genomic_DNA"/>
</dbReference>
<evidence type="ECO:0000313" key="1">
    <source>
        <dbReference type="EMBL" id="KAF2659115.1"/>
    </source>
</evidence>
<organism evidence="1 2">
    <name type="scientific">Lophiostoma macrostomum CBS 122681</name>
    <dbReference type="NCBI Taxonomy" id="1314788"/>
    <lineage>
        <taxon>Eukaryota</taxon>
        <taxon>Fungi</taxon>
        <taxon>Dikarya</taxon>
        <taxon>Ascomycota</taxon>
        <taxon>Pezizomycotina</taxon>
        <taxon>Dothideomycetes</taxon>
        <taxon>Pleosporomycetidae</taxon>
        <taxon>Pleosporales</taxon>
        <taxon>Lophiostomataceae</taxon>
        <taxon>Lophiostoma</taxon>
    </lineage>
</organism>
<accession>A0A6A6TGK6</accession>
<gene>
    <name evidence="1" type="ORF">K491DRAFT_712891</name>
</gene>
<keyword evidence="2" id="KW-1185">Reference proteome</keyword>
<evidence type="ECO:0000313" key="2">
    <source>
        <dbReference type="Proteomes" id="UP000799324"/>
    </source>
</evidence>
<name>A0A6A6TGK6_9PLEO</name>